<reference evidence="2 3" key="1">
    <citation type="submission" date="2018-06" db="EMBL/GenBank/DDBJ databases">
        <title>Freshwater and sediment microbial communities from various areas in North America, analyzing microbe dynamics in response to fracking.</title>
        <authorList>
            <person name="Lamendella R."/>
        </authorList>
    </citation>
    <scope>NUCLEOTIDE SEQUENCE [LARGE SCALE GENOMIC DNA]</scope>
    <source>
        <strain evidence="2 3">17</strain>
    </source>
</reference>
<comment type="caution">
    <text evidence="2">The sequence shown here is derived from an EMBL/GenBank/DDBJ whole genome shotgun (WGS) entry which is preliminary data.</text>
</comment>
<feature type="compositionally biased region" description="Polar residues" evidence="1">
    <location>
        <begin position="259"/>
        <end position="270"/>
    </location>
</feature>
<proteinExistence type="predicted"/>
<dbReference type="Proteomes" id="UP000249422">
    <property type="component" value="Unassembled WGS sequence"/>
</dbReference>
<protein>
    <recommendedName>
        <fullName evidence="4">Type II and III secretion system family protein</fullName>
    </recommendedName>
</protein>
<evidence type="ECO:0008006" key="4">
    <source>
        <dbReference type="Google" id="ProtNLM"/>
    </source>
</evidence>
<evidence type="ECO:0000313" key="2">
    <source>
        <dbReference type="EMBL" id="RAJ07601.1"/>
    </source>
</evidence>
<accession>A0AAX1PLZ2</accession>
<dbReference type="AlphaFoldDB" id="A0AAX1PLZ2"/>
<name>A0AAX1PLZ2_AERSA</name>
<evidence type="ECO:0000313" key="3">
    <source>
        <dbReference type="Proteomes" id="UP000249422"/>
    </source>
</evidence>
<organism evidence="2 3">
    <name type="scientific">Aeromonas salmonicida</name>
    <dbReference type="NCBI Taxonomy" id="645"/>
    <lineage>
        <taxon>Bacteria</taxon>
        <taxon>Pseudomonadati</taxon>
        <taxon>Pseudomonadota</taxon>
        <taxon>Gammaproteobacteria</taxon>
        <taxon>Aeromonadales</taxon>
        <taxon>Aeromonadaceae</taxon>
        <taxon>Aeromonas</taxon>
    </lineage>
</organism>
<gene>
    <name evidence="2" type="ORF">DEU50_10223</name>
</gene>
<sequence>MMVITRLAETVSRASGQEREMKRWRWSGILLLWGLWCLPLRAEVKVVPVFEAEAMVQTLKEIYPDLGVSAMGNQLVLSGSAAKLQEAEATLAKLNQPPQSLLVEWRVDGASSGQQIEAGIGGDAAKRQWLLEGNARQYQRSQNDSWQVRGLSGRPVLLQMGSYQPVTFYQWRGGQVVGLMPLINGLYATATLIGDRVQIALSSEQARLEQGTLTTGQNATEVSGAPGQWLTVGELSTRSAQQGSSLGTQLQGGRGSQSDRQTLQIRVTRQ</sequence>
<evidence type="ECO:0000256" key="1">
    <source>
        <dbReference type="SAM" id="MobiDB-lite"/>
    </source>
</evidence>
<feature type="region of interest" description="Disordered" evidence="1">
    <location>
        <begin position="241"/>
        <end position="270"/>
    </location>
</feature>
<dbReference type="EMBL" id="QLLM01000002">
    <property type="protein sequence ID" value="RAJ07601.1"/>
    <property type="molecule type" value="Genomic_DNA"/>
</dbReference>